<dbReference type="Gene3D" id="2.170.150.80">
    <property type="entry name" value="NAC domain"/>
    <property type="match status" value="1"/>
</dbReference>
<sequence>MAYPWVDPTDEELMSYLKNKVQGLVSDRGSKVKIIEIDMYGEGEHRSGIPAGRDLFFPKEKDIGRFGWMDVEDPTKPGYALPDQSNFLYVFTKHDDSTPKVVAGCRTWHPSTEKEAVHDPAAAGTTSIPIGYKRSFTFKWLPHHQKSILRKWKWTMVEYNINPSAHGITAVGGYYVLWKLVRCNENYILLDNDSYHGSDSDSGSESNSHSHGARVRWGAPPLDDQRNEKDKIHDKLSLDFCYKDPDHQVKEQFAPCISES</sequence>
<reference evidence="2" key="1">
    <citation type="submission" date="2023-03" db="EMBL/GenBank/DDBJ databases">
        <authorList>
            <person name="Julca I."/>
        </authorList>
    </citation>
    <scope>NUCLEOTIDE SEQUENCE</scope>
</reference>
<evidence type="ECO:0000313" key="2">
    <source>
        <dbReference type="EMBL" id="CAI9113700.1"/>
    </source>
</evidence>
<dbReference type="EMBL" id="OX459124">
    <property type="protein sequence ID" value="CAI9113700.1"/>
    <property type="molecule type" value="Genomic_DNA"/>
</dbReference>
<dbReference type="Proteomes" id="UP001161247">
    <property type="component" value="Chromosome 7"/>
</dbReference>
<evidence type="ECO:0000313" key="3">
    <source>
        <dbReference type="Proteomes" id="UP001161247"/>
    </source>
</evidence>
<feature type="compositionally biased region" description="Low complexity" evidence="1">
    <location>
        <begin position="200"/>
        <end position="210"/>
    </location>
</feature>
<organism evidence="2 3">
    <name type="scientific">Oldenlandia corymbosa var. corymbosa</name>
    <dbReference type="NCBI Taxonomy" id="529605"/>
    <lineage>
        <taxon>Eukaryota</taxon>
        <taxon>Viridiplantae</taxon>
        <taxon>Streptophyta</taxon>
        <taxon>Embryophyta</taxon>
        <taxon>Tracheophyta</taxon>
        <taxon>Spermatophyta</taxon>
        <taxon>Magnoliopsida</taxon>
        <taxon>eudicotyledons</taxon>
        <taxon>Gunneridae</taxon>
        <taxon>Pentapetalae</taxon>
        <taxon>asterids</taxon>
        <taxon>lamiids</taxon>
        <taxon>Gentianales</taxon>
        <taxon>Rubiaceae</taxon>
        <taxon>Rubioideae</taxon>
        <taxon>Spermacoceae</taxon>
        <taxon>Hedyotis-Oldenlandia complex</taxon>
        <taxon>Oldenlandia</taxon>
    </lineage>
</organism>
<dbReference type="SUPFAM" id="SSF101941">
    <property type="entry name" value="NAC domain"/>
    <property type="match status" value="1"/>
</dbReference>
<accession>A0AAV1E0K6</accession>
<gene>
    <name evidence="2" type="ORF">OLC1_LOCUS20658</name>
</gene>
<proteinExistence type="predicted"/>
<evidence type="ECO:0000256" key="1">
    <source>
        <dbReference type="SAM" id="MobiDB-lite"/>
    </source>
</evidence>
<dbReference type="GO" id="GO:0003677">
    <property type="term" value="F:DNA binding"/>
    <property type="evidence" value="ECO:0007669"/>
    <property type="project" value="InterPro"/>
</dbReference>
<dbReference type="InterPro" id="IPR036093">
    <property type="entry name" value="NAC_dom_sf"/>
</dbReference>
<dbReference type="GO" id="GO:0006355">
    <property type="term" value="P:regulation of DNA-templated transcription"/>
    <property type="evidence" value="ECO:0007669"/>
    <property type="project" value="InterPro"/>
</dbReference>
<protein>
    <submittedName>
        <fullName evidence="2">OLC1v1014353C1</fullName>
    </submittedName>
</protein>
<dbReference type="AlphaFoldDB" id="A0AAV1E0K6"/>
<name>A0AAV1E0K6_OLDCO</name>
<keyword evidence="3" id="KW-1185">Reference proteome</keyword>
<feature type="region of interest" description="Disordered" evidence="1">
    <location>
        <begin position="198"/>
        <end position="229"/>
    </location>
</feature>